<protein>
    <submittedName>
        <fullName evidence="8">Rubredoxin</fullName>
    </submittedName>
</protein>
<evidence type="ECO:0000256" key="3">
    <source>
        <dbReference type="ARBA" id="ARBA00022448"/>
    </source>
</evidence>
<evidence type="ECO:0000313" key="9">
    <source>
        <dbReference type="Proteomes" id="UP000587760"/>
    </source>
</evidence>
<dbReference type="Gene3D" id="2.20.28.10">
    <property type="match status" value="2"/>
</dbReference>
<feature type="domain" description="Rubredoxin-like" evidence="7">
    <location>
        <begin position="1"/>
        <end position="52"/>
    </location>
</feature>
<accession>A0A841RD56</accession>
<proteinExistence type="inferred from homology"/>
<organism evidence="8 9">
    <name type="scientific">Spirochaeta isovalerica</name>
    <dbReference type="NCBI Taxonomy" id="150"/>
    <lineage>
        <taxon>Bacteria</taxon>
        <taxon>Pseudomonadati</taxon>
        <taxon>Spirochaetota</taxon>
        <taxon>Spirochaetia</taxon>
        <taxon>Spirochaetales</taxon>
        <taxon>Spirochaetaceae</taxon>
        <taxon>Spirochaeta</taxon>
    </lineage>
</organism>
<dbReference type="PRINTS" id="PR00163">
    <property type="entry name" value="RUBREDOXIN"/>
</dbReference>
<feature type="domain" description="Rubredoxin-like" evidence="7">
    <location>
        <begin position="186"/>
        <end position="220"/>
    </location>
</feature>
<dbReference type="InterPro" id="IPR024935">
    <property type="entry name" value="Rubredoxin_dom"/>
</dbReference>
<evidence type="ECO:0000256" key="2">
    <source>
        <dbReference type="ARBA" id="ARBA00005337"/>
    </source>
</evidence>
<evidence type="ECO:0000256" key="6">
    <source>
        <dbReference type="ARBA" id="ARBA00023004"/>
    </source>
</evidence>
<dbReference type="AlphaFoldDB" id="A0A841RD56"/>
<reference evidence="8 9" key="1">
    <citation type="submission" date="2020-08" db="EMBL/GenBank/DDBJ databases">
        <title>Genomic Encyclopedia of Type Strains, Phase IV (KMG-IV): sequencing the most valuable type-strain genomes for metagenomic binning, comparative biology and taxonomic classification.</title>
        <authorList>
            <person name="Goeker M."/>
        </authorList>
    </citation>
    <scope>NUCLEOTIDE SEQUENCE [LARGE SCALE GENOMIC DNA]</scope>
    <source>
        <strain evidence="8 9">DSM 2461</strain>
    </source>
</reference>
<dbReference type="EMBL" id="JACHGJ010000005">
    <property type="protein sequence ID" value="MBB6481167.1"/>
    <property type="molecule type" value="Genomic_DNA"/>
</dbReference>
<dbReference type="SUPFAM" id="SSF57802">
    <property type="entry name" value="Rubredoxin-like"/>
    <property type="match status" value="2"/>
</dbReference>
<dbReference type="Pfam" id="PF21349">
    <property type="entry name" value="RUBY_RBDX"/>
    <property type="match status" value="1"/>
</dbReference>
<gene>
    <name evidence="8" type="ORF">HNR50_002840</name>
</gene>
<evidence type="ECO:0000256" key="1">
    <source>
        <dbReference type="ARBA" id="ARBA00001965"/>
    </source>
</evidence>
<evidence type="ECO:0000313" key="8">
    <source>
        <dbReference type="EMBL" id="MBB6481167.1"/>
    </source>
</evidence>
<dbReference type="PROSITE" id="PS50903">
    <property type="entry name" value="RUBREDOXIN_LIKE"/>
    <property type="match status" value="2"/>
</dbReference>
<dbReference type="RefSeq" id="WP_184747409.1">
    <property type="nucleotide sequence ID" value="NZ_JACHGJ010000005.1"/>
</dbReference>
<comment type="cofactor">
    <cofactor evidence="1">
        <name>Fe(3+)</name>
        <dbReference type="ChEBI" id="CHEBI:29034"/>
    </cofactor>
</comment>
<dbReference type="CDD" id="cd00730">
    <property type="entry name" value="rubredoxin"/>
    <property type="match status" value="1"/>
</dbReference>
<evidence type="ECO:0000259" key="7">
    <source>
        <dbReference type="PROSITE" id="PS50903"/>
    </source>
</evidence>
<name>A0A841RD56_9SPIO</name>
<evidence type="ECO:0000256" key="4">
    <source>
        <dbReference type="ARBA" id="ARBA00022723"/>
    </source>
</evidence>
<dbReference type="FunFam" id="2.20.28.10:FF:000001">
    <property type="entry name" value="Rubredoxin"/>
    <property type="match status" value="1"/>
</dbReference>
<dbReference type="InterPro" id="IPR050526">
    <property type="entry name" value="Rubredoxin_ET"/>
</dbReference>
<dbReference type="PANTHER" id="PTHR47627:SF1">
    <property type="entry name" value="RUBREDOXIN-1-RELATED"/>
    <property type="match status" value="1"/>
</dbReference>
<evidence type="ECO:0000256" key="5">
    <source>
        <dbReference type="ARBA" id="ARBA00022982"/>
    </source>
</evidence>
<keyword evidence="5" id="KW-0249">Electron transport</keyword>
<comment type="similarity">
    <text evidence="2">Belongs to the rubredoxin family.</text>
</comment>
<dbReference type="InterPro" id="IPR024934">
    <property type="entry name" value="Rubredoxin-like_dom"/>
</dbReference>
<dbReference type="Proteomes" id="UP000587760">
    <property type="component" value="Unassembled WGS sequence"/>
</dbReference>
<dbReference type="GO" id="GO:0005506">
    <property type="term" value="F:iron ion binding"/>
    <property type="evidence" value="ECO:0007669"/>
    <property type="project" value="InterPro"/>
</dbReference>
<keyword evidence="9" id="KW-1185">Reference proteome</keyword>
<dbReference type="GO" id="GO:0043448">
    <property type="term" value="P:alkane catabolic process"/>
    <property type="evidence" value="ECO:0007669"/>
    <property type="project" value="TreeGrafter"/>
</dbReference>
<keyword evidence="4" id="KW-0479">Metal-binding</keyword>
<dbReference type="Pfam" id="PF00301">
    <property type="entry name" value="Rubredoxin"/>
    <property type="match status" value="1"/>
</dbReference>
<keyword evidence="6" id="KW-0408">Iron</keyword>
<dbReference type="InterPro" id="IPR048574">
    <property type="entry name" value="RUBY_RBDX"/>
</dbReference>
<sequence>MKKYICSVCGYIYDEASGYPEGNIPPGTVWADVPSSFVCPLCGASKAEFNENENEKAKPAVSSTSDSHASLPEDISYTAAELSALFSNLAKGCEKQYDSEMADLYKELAAYYNLKSEKINKPDFESLKSLLQNDLSTHFAMANDVAAGQHDRGALRALKWAEKVSLMIRSLLNKVESGKADFLKEKNVYVCDICGFIYVGDEKPEICPVCKVPGMKMTQVGRSA</sequence>
<comment type="caution">
    <text evidence="8">The sequence shown here is derived from an EMBL/GenBank/DDBJ whole genome shotgun (WGS) entry which is preliminary data.</text>
</comment>
<keyword evidence="3" id="KW-0813">Transport</keyword>
<dbReference type="GO" id="GO:0009055">
    <property type="term" value="F:electron transfer activity"/>
    <property type="evidence" value="ECO:0007669"/>
    <property type="project" value="TreeGrafter"/>
</dbReference>
<dbReference type="PANTHER" id="PTHR47627">
    <property type="entry name" value="RUBREDOXIN"/>
    <property type="match status" value="1"/>
</dbReference>